<evidence type="ECO:0000313" key="18">
    <source>
        <dbReference type="RefSeq" id="XP_013861055.1"/>
    </source>
</evidence>
<proteinExistence type="predicted"/>
<dbReference type="GO" id="GO:0007605">
    <property type="term" value="P:sensory perception of sound"/>
    <property type="evidence" value="ECO:0007669"/>
    <property type="project" value="UniProtKB-KW"/>
</dbReference>
<dbReference type="GO" id="GO:0005929">
    <property type="term" value="C:cilium"/>
    <property type="evidence" value="ECO:0007669"/>
    <property type="project" value="TreeGrafter"/>
</dbReference>
<dbReference type="RefSeq" id="XP_013861055.1">
    <property type="nucleotide sequence ID" value="XM_014005601.1"/>
</dbReference>
<dbReference type="KEGG" id="alim:106515680"/>
<dbReference type="CDD" id="cd06739">
    <property type="entry name" value="PDZ3_harmonin"/>
    <property type="match status" value="1"/>
</dbReference>
<comment type="function">
    <text evidence="12">Anchoring/scaffolding protein that is a part of the functional network formed by USH1C, USH1G, CDH23 and MYO7A that mediates mechanotransduction in cochlear hair cells. Required for normal development and maintenance of cochlear hair cell bundles. As part of the intermicrovillar adhesion complex/IMAC plays a role in brush border differentiation, controlling microvilli organization and length. Probably plays a central regulatory role in the assembly of the complex, recruiting CDHR2, CDHR5 and MYO7B to the microvilli tips.</text>
</comment>
<feature type="domain" description="PDZ" evidence="16">
    <location>
        <begin position="458"/>
        <end position="531"/>
    </location>
</feature>
<dbReference type="GO" id="GO:0005902">
    <property type="term" value="C:microvillus"/>
    <property type="evidence" value="ECO:0007669"/>
    <property type="project" value="UniProtKB-SubCell"/>
</dbReference>
<dbReference type="GO" id="GO:0046549">
    <property type="term" value="P:retinal cone cell development"/>
    <property type="evidence" value="ECO:0007669"/>
    <property type="project" value="TreeGrafter"/>
</dbReference>
<evidence type="ECO:0000256" key="15">
    <source>
        <dbReference type="SAM" id="MobiDB-lite"/>
    </source>
</evidence>
<comment type="subunit">
    <text evidence="13">Part of the IMAC/intermicrovillar adhesion complex/intermicrovillar tip-link complex composed of ANKS4B, MYO7B, USH1C, CDHR2 and CDHR5. Part of a complex composed of USH1C, USH1G and MYO7A. Interacts with F-actin. Interacts with USH2A. Interacts with SLC4A7. Interacts (via PDZ1 domain) with the C-terminus of USHBP1. Interacts (via N-terminus and PDZ 2 domain) with CDH23. Interacts with USH1G. Interacts with MYO7B. Interacts with CDHR2 and CDHR5; may mediate their interaction with MYO7B at the microvilli tip. Interacts (via PDZ 1 domain) with ANKS4B. Interacts (via PDZ 1 domain) with DOCK4.</text>
</comment>
<dbReference type="CTD" id="10083"/>
<reference evidence="18" key="1">
    <citation type="submission" date="2025-08" db="UniProtKB">
        <authorList>
            <consortium name="RefSeq"/>
        </authorList>
    </citation>
    <scope>IDENTIFICATION</scope>
</reference>
<dbReference type="FunFam" id="2.30.42.10:FF:000104">
    <property type="entry name" value="harmonin isoform X2"/>
    <property type="match status" value="1"/>
</dbReference>
<dbReference type="CDD" id="cd07353">
    <property type="entry name" value="harmonin_N"/>
    <property type="match status" value="1"/>
</dbReference>
<evidence type="ECO:0000256" key="2">
    <source>
        <dbReference type="ARBA" id="ARBA00004245"/>
    </source>
</evidence>
<dbReference type="AlphaFoldDB" id="A0A2I4AZX8"/>
<dbReference type="GO" id="GO:0005856">
    <property type="term" value="C:cytoskeleton"/>
    <property type="evidence" value="ECO:0007669"/>
    <property type="project" value="UniProtKB-SubCell"/>
</dbReference>
<keyword evidence="10" id="KW-0206">Cytoskeleton</keyword>
<comment type="subcellular location">
    <subcellularLocation>
        <location evidence="1">Cell projection</location>
        <location evidence="1">Microvillus</location>
    </subcellularLocation>
    <subcellularLocation>
        <location evidence="2">Cytoplasm</location>
        <location evidence="2">Cytoskeleton</location>
    </subcellularLocation>
    <subcellularLocation>
        <location evidence="3">Cytoplasm</location>
        <location evidence="3">Cytosol</location>
    </subcellularLocation>
</comment>
<keyword evidence="5" id="KW-0597">Phosphoprotein</keyword>
<dbReference type="PANTHER" id="PTHR23116">
    <property type="entry name" value="PDZ DOMAIN CONTAINING WHIRLIN AND HARMONIN-RELATED"/>
    <property type="match status" value="1"/>
</dbReference>
<sequence length="558" mass="62525">MERKVAREFRHKVELLIENEAEKDYLYDVLRMYHQSMDLRVLVGDLKLVINEPKRLPLFDAIRPLIPLKHQVEYDQLTPKRSRKLKEVRLDRTHRDGLGLSVRGGLEFGSGLYISQIVKDGQADNVGLQVGDEIVRINGYSISSCIHEEVISLIKTKKTVSLKVRHVGMIPVKSSSDEPLKWQFVDQFVSESGEKRRSVAGLASIGGKEIKEKKVFLSLVGTKGMGISISSGPTQKPGIYISNVKPGSLSAEVGLEMGDQIVEVNGVDFTTVDHKEAVKVLKSSRSLTITVLTGAGSELFMTDEERLAAEARRELERQELMHQKRVALETNKIIKEQQERERQRKMEISQKVAEEEDRYQKEMEKIEAVEKKHNREWEEDWGSKDRPKSPRSPKSPAPAPPERKTSPSPKAKSSPDKASFFPEEEEDEDEQHEHGFQKNVEDFDPYSMFSAEQIAGRDVRLLRIKKSGQLDLALEGGADSPLGKLVVSSVYEGGAADKHGGIVSGDELMAVNGKILIDATLTEGQNSLARAWNSGGDWIDVVIAVSPPKDYEDEVTFF</sequence>
<protein>
    <recommendedName>
        <fullName evidence="14">Harmonin</fullName>
    </recommendedName>
</protein>
<dbReference type="Proteomes" id="UP000192220">
    <property type="component" value="Unplaced"/>
</dbReference>
<dbReference type="GO" id="GO:1904970">
    <property type="term" value="P:brush border assembly"/>
    <property type="evidence" value="ECO:0007669"/>
    <property type="project" value="UniProtKB-ARBA"/>
</dbReference>
<dbReference type="CDD" id="cd06738">
    <property type="entry name" value="PDZ2_harmonin"/>
    <property type="match status" value="1"/>
</dbReference>
<evidence type="ECO:0000256" key="10">
    <source>
        <dbReference type="ARBA" id="ARBA00023212"/>
    </source>
</evidence>
<dbReference type="PROSITE" id="PS50106">
    <property type="entry name" value="PDZ"/>
    <property type="match status" value="3"/>
</dbReference>
<feature type="compositionally biased region" description="Basic and acidic residues" evidence="15">
    <location>
        <begin position="358"/>
        <end position="388"/>
    </location>
</feature>
<evidence type="ECO:0000256" key="12">
    <source>
        <dbReference type="ARBA" id="ARBA00056915"/>
    </source>
</evidence>
<evidence type="ECO:0000256" key="13">
    <source>
        <dbReference type="ARBA" id="ARBA00064828"/>
    </source>
</evidence>
<accession>A0A2I4AZX8</accession>
<dbReference type="GO" id="GO:0002093">
    <property type="term" value="P:auditory receptor cell morphogenesis"/>
    <property type="evidence" value="ECO:0007669"/>
    <property type="project" value="TreeGrafter"/>
</dbReference>
<feature type="domain" description="PDZ" evidence="16">
    <location>
        <begin position="87"/>
        <end position="155"/>
    </location>
</feature>
<dbReference type="Gene3D" id="1.20.1160.20">
    <property type="match status" value="1"/>
</dbReference>
<dbReference type="Pfam" id="PF21219">
    <property type="entry name" value="USH1C_N"/>
    <property type="match status" value="1"/>
</dbReference>
<evidence type="ECO:0000256" key="3">
    <source>
        <dbReference type="ARBA" id="ARBA00004514"/>
    </source>
</evidence>
<keyword evidence="17" id="KW-1185">Reference proteome</keyword>
<evidence type="ECO:0000256" key="1">
    <source>
        <dbReference type="ARBA" id="ARBA00004105"/>
    </source>
</evidence>
<dbReference type="GO" id="GO:0005886">
    <property type="term" value="C:plasma membrane"/>
    <property type="evidence" value="ECO:0007669"/>
    <property type="project" value="TreeGrafter"/>
</dbReference>
<dbReference type="GO" id="GO:0050885">
    <property type="term" value="P:neuromuscular process controlling balance"/>
    <property type="evidence" value="ECO:0007669"/>
    <property type="project" value="UniProtKB-ARBA"/>
</dbReference>
<dbReference type="FunFam" id="2.30.42.10:FF:000071">
    <property type="entry name" value="harmonin isoform X1"/>
    <property type="match status" value="1"/>
</dbReference>
<dbReference type="SUPFAM" id="SSF50156">
    <property type="entry name" value="PDZ domain-like"/>
    <property type="match status" value="3"/>
</dbReference>
<keyword evidence="11" id="KW-0966">Cell projection</keyword>
<dbReference type="OrthoDB" id="7734647at2759"/>
<dbReference type="GO" id="GO:0032426">
    <property type="term" value="C:stereocilium tip"/>
    <property type="evidence" value="ECO:0007669"/>
    <property type="project" value="TreeGrafter"/>
</dbReference>
<evidence type="ECO:0000256" key="6">
    <source>
        <dbReference type="ARBA" id="ARBA00022737"/>
    </source>
</evidence>
<dbReference type="STRING" id="52670.A0A2I4AZX8"/>
<dbReference type="FunFam" id="2.30.42.10:FF:000062">
    <property type="entry name" value="harmonin isoform X1"/>
    <property type="match status" value="1"/>
</dbReference>
<dbReference type="InterPro" id="IPR051844">
    <property type="entry name" value="USH2_Complex_Protein"/>
</dbReference>
<keyword evidence="4" id="KW-0963">Cytoplasm</keyword>
<feature type="compositionally biased region" description="Low complexity" evidence="15">
    <location>
        <begin position="406"/>
        <end position="419"/>
    </location>
</feature>
<dbReference type="GO" id="GO:0002142">
    <property type="term" value="C:stereocilia ankle link complex"/>
    <property type="evidence" value="ECO:0007669"/>
    <property type="project" value="TreeGrafter"/>
</dbReference>
<keyword evidence="9" id="KW-0175">Coiled coil</keyword>
<dbReference type="GO" id="GO:0005903">
    <property type="term" value="C:brush border"/>
    <property type="evidence" value="ECO:0007669"/>
    <property type="project" value="UniProtKB-ARBA"/>
</dbReference>
<keyword evidence="6" id="KW-0677">Repeat</keyword>
<evidence type="ECO:0000256" key="9">
    <source>
        <dbReference type="ARBA" id="ARBA00023054"/>
    </source>
</evidence>
<dbReference type="GO" id="GO:0005829">
    <property type="term" value="C:cytosol"/>
    <property type="evidence" value="ECO:0007669"/>
    <property type="project" value="UniProtKB-SubCell"/>
</dbReference>
<dbReference type="PANTHER" id="PTHR23116:SF36">
    <property type="entry name" value="HARMONIN"/>
    <property type="match status" value="1"/>
</dbReference>
<dbReference type="Pfam" id="PF00595">
    <property type="entry name" value="PDZ"/>
    <property type="match status" value="3"/>
</dbReference>
<dbReference type="InterPro" id="IPR030237">
    <property type="entry name" value="Harmonin_N"/>
</dbReference>
<dbReference type="InterPro" id="IPR001478">
    <property type="entry name" value="PDZ"/>
</dbReference>
<evidence type="ECO:0000256" key="5">
    <source>
        <dbReference type="ARBA" id="ARBA00022553"/>
    </source>
</evidence>
<dbReference type="GO" id="GO:1904106">
    <property type="term" value="P:protein localization to microvillus"/>
    <property type="evidence" value="ECO:0007669"/>
    <property type="project" value="UniProtKB-ARBA"/>
</dbReference>
<evidence type="ECO:0000313" key="17">
    <source>
        <dbReference type="Proteomes" id="UP000192220"/>
    </source>
</evidence>
<evidence type="ECO:0000256" key="8">
    <source>
        <dbReference type="ARBA" id="ARBA00022782"/>
    </source>
</evidence>
<dbReference type="Gene3D" id="2.30.42.10">
    <property type="match status" value="3"/>
</dbReference>
<dbReference type="InParanoid" id="A0A2I4AZX8"/>
<feature type="domain" description="PDZ" evidence="16">
    <location>
        <begin position="214"/>
        <end position="284"/>
    </location>
</feature>
<gene>
    <name evidence="18" type="primary">ush1c</name>
</gene>
<evidence type="ECO:0000259" key="16">
    <source>
        <dbReference type="PROSITE" id="PS50106"/>
    </source>
</evidence>
<evidence type="ECO:0000256" key="7">
    <source>
        <dbReference type="ARBA" id="ARBA00022740"/>
    </source>
</evidence>
<name>A0A2I4AZX8_AUSLI</name>
<dbReference type="GeneID" id="106515680"/>
<keyword evidence="7" id="KW-1009">Hearing</keyword>
<dbReference type="SMART" id="SM00228">
    <property type="entry name" value="PDZ"/>
    <property type="match status" value="3"/>
</dbReference>
<dbReference type="InterPro" id="IPR036034">
    <property type="entry name" value="PDZ_sf"/>
</dbReference>
<dbReference type="GO" id="GO:0001917">
    <property type="term" value="C:photoreceptor inner segment"/>
    <property type="evidence" value="ECO:0007669"/>
    <property type="project" value="TreeGrafter"/>
</dbReference>
<feature type="compositionally biased region" description="Basic and acidic residues" evidence="15">
    <location>
        <begin position="338"/>
        <end position="348"/>
    </location>
</feature>
<evidence type="ECO:0000256" key="14">
    <source>
        <dbReference type="ARBA" id="ARBA00073777"/>
    </source>
</evidence>
<feature type="region of interest" description="Disordered" evidence="15">
    <location>
        <begin position="338"/>
        <end position="434"/>
    </location>
</feature>
<evidence type="ECO:0000256" key="4">
    <source>
        <dbReference type="ARBA" id="ARBA00022490"/>
    </source>
</evidence>
<dbReference type="GO" id="GO:0060122">
    <property type="term" value="P:inner ear receptor cell stereocilium organization"/>
    <property type="evidence" value="ECO:0007669"/>
    <property type="project" value="TreeGrafter"/>
</dbReference>
<evidence type="ECO:0000256" key="11">
    <source>
        <dbReference type="ARBA" id="ARBA00023273"/>
    </source>
</evidence>
<keyword evidence="8" id="KW-0221">Differentiation</keyword>
<organism evidence="17 18">
    <name type="scientific">Austrofundulus limnaeus</name>
    <name type="common">Annual killifish</name>
    <dbReference type="NCBI Taxonomy" id="52670"/>
    <lineage>
        <taxon>Eukaryota</taxon>
        <taxon>Metazoa</taxon>
        <taxon>Chordata</taxon>
        <taxon>Craniata</taxon>
        <taxon>Vertebrata</taxon>
        <taxon>Euteleostomi</taxon>
        <taxon>Actinopterygii</taxon>
        <taxon>Neopterygii</taxon>
        <taxon>Teleostei</taxon>
        <taxon>Neoteleostei</taxon>
        <taxon>Acanthomorphata</taxon>
        <taxon>Ovalentaria</taxon>
        <taxon>Atherinomorphae</taxon>
        <taxon>Cyprinodontiformes</taxon>
        <taxon>Rivulidae</taxon>
        <taxon>Austrofundulus</taxon>
    </lineage>
</organism>
<dbReference type="CDD" id="cd06737">
    <property type="entry name" value="PDZ1_harmonin"/>
    <property type="match status" value="1"/>
</dbReference>
<dbReference type="FunFam" id="1.20.1160.20:FF:000001">
    <property type="entry name" value="harmonin isoform X1"/>
    <property type="match status" value="1"/>
</dbReference>